<reference evidence="1" key="2">
    <citation type="submission" date="2023-06" db="EMBL/GenBank/DDBJ databases">
        <authorList>
            <person name="Ma L."/>
            <person name="Liu K.-W."/>
            <person name="Li Z."/>
            <person name="Hsiao Y.-Y."/>
            <person name="Qi Y."/>
            <person name="Fu T."/>
            <person name="Tang G."/>
            <person name="Zhang D."/>
            <person name="Sun W.-H."/>
            <person name="Liu D.-K."/>
            <person name="Li Y."/>
            <person name="Chen G.-Z."/>
            <person name="Liu X.-D."/>
            <person name="Liao X.-Y."/>
            <person name="Jiang Y.-T."/>
            <person name="Yu X."/>
            <person name="Hao Y."/>
            <person name="Huang J."/>
            <person name="Zhao X.-W."/>
            <person name="Ke S."/>
            <person name="Chen Y.-Y."/>
            <person name="Wu W.-L."/>
            <person name="Hsu J.-L."/>
            <person name="Lin Y.-F."/>
            <person name="Huang M.-D."/>
            <person name="Li C.-Y."/>
            <person name="Huang L."/>
            <person name="Wang Z.-W."/>
            <person name="Zhao X."/>
            <person name="Zhong W.-Y."/>
            <person name="Peng D.-H."/>
            <person name="Ahmad S."/>
            <person name="Lan S."/>
            <person name="Zhang J.-S."/>
            <person name="Tsai W.-C."/>
            <person name="Van De Peer Y."/>
            <person name="Liu Z.-J."/>
        </authorList>
    </citation>
    <scope>NUCLEOTIDE SEQUENCE</scope>
    <source>
        <strain evidence="1">CP</strain>
        <tissue evidence="1">Leaves</tissue>
    </source>
</reference>
<evidence type="ECO:0000313" key="2">
    <source>
        <dbReference type="Proteomes" id="UP001180020"/>
    </source>
</evidence>
<proteinExistence type="predicted"/>
<protein>
    <submittedName>
        <fullName evidence="1">Uncharacterized protein</fullName>
    </submittedName>
</protein>
<dbReference type="Proteomes" id="UP001180020">
    <property type="component" value="Unassembled WGS sequence"/>
</dbReference>
<dbReference type="EMBL" id="JAUJYO010000003">
    <property type="protein sequence ID" value="KAK1321440.1"/>
    <property type="molecule type" value="Genomic_DNA"/>
</dbReference>
<keyword evidence="2" id="KW-1185">Reference proteome</keyword>
<name>A0AAV9F683_ACOCL</name>
<organism evidence="1 2">
    <name type="scientific">Acorus calamus</name>
    <name type="common">Sweet flag</name>
    <dbReference type="NCBI Taxonomy" id="4465"/>
    <lineage>
        <taxon>Eukaryota</taxon>
        <taxon>Viridiplantae</taxon>
        <taxon>Streptophyta</taxon>
        <taxon>Embryophyta</taxon>
        <taxon>Tracheophyta</taxon>
        <taxon>Spermatophyta</taxon>
        <taxon>Magnoliopsida</taxon>
        <taxon>Liliopsida</taxon>
        <taxon>Acoraceae</taxon>
        <taxon>Acorus</taxon>
    </lineage>
</organism>
<sequence>MYFEREIEWLIVLLPCNPLLEPLFFSLATSLQNRSSSSSRLRAGLGIRLSVQFVRVDSRSPASIHPYPGEPVPVSLSSTVFRRLGSSPSPQQGSSALSARSRCGSLVHVGSSTTSASEAKDSSSPTAHSFKWGLSPSSVIVGTSLVGMYATSGRADLTHNEEVSQGRLSMAEKWPFSTSM</sequence>
<reference evidence="1" key="1">
    <citation type="journal article" date="2023" name="Nat. Commun.">
        <title>Diploid and tetraploid genomes of Acorus and the evolution of monocots.</title>
        <authorList>
            <person name="Ma L."/>
            <person name="Liu K.W."/>
            <person name="Li Z."/>
            <person name="Hsiao Y.Y."/>
            <person name="Qi Y."/>
            <person name="Fu T."/>
            <person name="Tang G.D."/>
            <person name="Zhang D."/>
            <person name="Sun W.H."/>
            <person name="Liu D.K."/>
            <person name="Li Y."/>
            <person name="Chen G.Z."/>
            <person name="Liu X.D."/>
            <person name="Liao X.Y."/>
            <person name="Jiang Y.T."/>
            <person name="Yu X."/>
            <person name="Hao Y."/>
            <person name="Huang J."/>
            <person name="Zhao X.W."/>
            <person name="Ke S."/>
            <person name="Chen Y.Y."/>
            <person name="Wu W.L."/>
            <person name="Hsu J.L."/>
            <person name="Lin Y.F."/>
            <person name="Huang M.D."/>
            <person name="Li C.Y."/>
            <person name="Huang L."/>
            <person name="Wang Z.W."/>
            <person name="Zhao X."/>
            <person name="Zhong W.Y."/>
            <person name="Peng D.H."/>
            <person name="Ahmad S."/>
            <person name="Lan S."/>
            <person name="Zhang J.S."/>
            <person name="Tsai W.C."/>
            <person name="Van de Peer Y."/>
            <person name="Liu Z.J."/>
        </authorList>
    </citation>
    <scope>NUCLEOTIDE SEQUENCE</scope>
    <source>
        <strain evidence="1">CP</strain>
    </source>
</reference>
<gene>
    <name evidence="1" type="ORF">QJS10_CPA03g01919</name>
</gene>
<accession>A0AAV9F683</accession>
<dbReference type="AlphaFoldDB" id="A0AAV9F683"/>
<evidence type="ECO:0000313" key="1">
    <source>
        <dbReference type="EMBL" id="KAK1321440.1"/>
    </source>
</evidence>
<comment type="caution">
    <text evidence="1">The sequence shown here is derived from an EMBL/GenBank/DDBJ whole genome shotgun (WGS) entry which is preliminary data.</text>
</comment>